<gene>
    <name evidence="2" type="ORF">IWX90DRAFT_412037</name>
</gene>
<feature type="compositionally biased region" description="Basic and acidic residues" evidence="1">
    <location>
        <begin position="980"/>
        <end position="998"/>
    </location>
</feature>
<accession>A0ABR1Y3H0</accession>
<feature type="compositionally biased region" description="Basic residues" evidence="1">
    <location>
        <begin position="626"/>
        <end position="637"/>
    </location>
</feature>
<feature type="compositionally biased region" description="Polar residues" evidence="1">
    <location>
        <begin position="666"/>
        <end position="691"/>
    </location>
</feature>
<feature type="compositionally biased region" description="Polar residues" evidence="1">
    <location>
        <begin position="197"/>
        <end position="207"/>
    </location>
</feature>
<keyword evidence="3" id="KW-1185">Reference proteome</keyword>
<feature type="compositionally biased region" description="Low complexity" evidence="1">
    <location>
        <begin position="741"/>
        <end position="751"/>
    </location>
</feature>
<evidence type="ECO:0000313" key="2">
    <source>
        <dbReference type="EMBL" id="KAK8175494.1"/>
    </source>
</evidence>
<feature type="region of interest" description="Disordered" evidence="1">
    <location>
        <begin position="1"/>
        <end position="53"/>
    </location>
</feature>
<feature type="compositionally biased region" description="Polar residues" evidence="1">
    <location>
        <begin position="846"/>
        <end position="859"/>
    </location>
</feature>
<feature type="region of interest" description="Disordered" evidence="1">
    <location>
        <begin position="76"/>
        <end position="142"/>
    </location>
</feature>
<evidence type="ECO:0008006" key="4">
    <source>
        <dbReference type="Google" id="ProtNLM"/>
    </source>
</evidence>
<name>A0ABR1Y3H0_9PEZI</name>
<comment type="caution">
    <text evidence="2">The sequence shown here is derived from an EMBL/GenBank/DDBJ whole genome shotgun (WGS) entry which is preliminary data.</text>
</comment>
<sequence length="1292" mass="139909">MGNAPSKESGRENARTKDRVRELNQSPAPIVDRQPSHKSISPKAPEATGTDVVWTSSGGAYRERQGAQEHLRMHLRNSRDDARFRESAPEEDGVGELSQMRNRLSGVSRHPSVYSDMQSNRSTSVRTRGTGSRMSMPPQNSPVDLEATISILQELRKTASPEQLVALRMYHPFGPCTHYADNVQDRALLPTKEEASTSETRSITPGSDSGAALVRRRSLAVPGLATRDTYNVLRKKEEPSPPMPASADGWWGFEDFGPASPSLIVPAFESPREEKKSQFQANASGDEFDDYSHLGNKIGKLTITNGAPSPVPSTMSRCVEKEISMRDLLETEKAALDQESTDASKTRIARIPPLVLENSGTTERSKDGNSKKPRPTSPRRGESYVKGDDSHAMGQPSPSHSMAEEYVAELAAGGNPFHCKTPSPKVSQAGFVDEGFHEARSPTKSRSAAARITDVRGFDHMASEDMDRSGPSQGKIRRPVHLHHPDSGYSSGVSLNAVDLANRDSQYAGATASLSPVQPNATADQQLNGADKNAGGPLSPRIEVTSPVNGSESRAPTENGDVKKRRWMTDRVKHRRRLSLKNLPFTGSGMNCTDSSRPGSRASYLEPAKPVPAKSEVPERTLSSKPSRRKLQKRRLSRLTQFSTEDPPTVPEVVNEPSFSVMLPPKTTSDSQKSPETAVSHSTPDSNNQDSVLILSPRPSTKDLRSVTGRDNNSPDSQRSSRKGKEPVYEQGEEDEQNITRSAAPSRPSSSGTTATKTTRSKGKASAAREARALSIKVLRDQAAAALDAENSSELAILRGRGSTVPDLTSPSTSPSRYDRSQSRSRPNSYYGNEQLRANARRADTPNFSRPHSVVSSCDSPPPLPEKRVSGLSLNTDVGNFALRRKSRSSLREQEEKIVVDYPEEKICVDSEHPEDLMPKRDSSDSKASSQSKVSSDEGKTDSPIAGWESSKVHRHQRAKSAGDGMRPVSLRRKSVGESLRPRVPMDRSAMEERRKSTGEGILKQLEERAGDSLSRSNGMRRKSVSEGLLNQQNPEVRRKAVGSDVTTPADVPPMPTRRAPREPPSNGNGKSNRRKRASTTLTPVFASTNNSTTALSEAGYSEPPTPLSANSSDLNLPAYFVPSPRASQLSLPAYFVPSSSSSSAGSGPGPAVSGPNGSSSTSRPSNHHHRRSYAGPSSRAQASNSRPHSLALQLNSGGSASTSALPLLNHSRSSSLMRDMPPIPIPPRSPQRPGPRVIDRYSGGFRFNYEHGVGVGGSAGTRGPETRARKKSMTWTSMFGVDLEDVPVLVS</sequence>
<feature type="region of interest" description="Disordered" evidence="1">
    <location>
        <begin position="458"/>
        <end position="488"/>
    </location>
</feature>
<protein>
    <recommendedName>
        <fullName evidence="4">Proteophosphoglycan ppg4</fullName>
    </recommendedName>
</protein>
<feature type="region of interest" description="Disordered" evidence="1">
    <location>
        <begin position="783"/>
        <end position="872"/>
    </location>
</feature>
<feature type="compositionally biased region" description="Polar residues" evidence="1">
    <location>
        <begin position="115"/>
        <end position="142"/>
    </location>
</feature>
<proteinExistence type="predicted"/>
<evidence type="ECO:0000313" key="3">
    <source>
        <dbReference type="Proteomes" id="UP001456524"/>
    </source>
</evidence>
<feature type="region of interest" description="Disordered" evidence="1">
    <location>
        <begin position="335"/>
        <end position="401"/>
    </location>
</feature>
<evidence type="ECO:0000256" key="1">
    <source>
        <dbReference type="SAM" id="MobiDB-lite"/>
    </source>
</evidence>
<dbReference type="EMBL" id="JBBWUH010000002">
    <property type="protein sequence ID" value="KAK8175494.1"/>
    <property type="molecule type" value="Genomic_DNA"/>
</dbReference>
<feature type="compositionally biased region" description="Polar residues" evidence="1">
    <location>
        <begin position="512"/>
        <end position="528"/>
    </location>
</feature>
<feature type="compositionally biased region" description="Polar residues" evidence="1">
    <location>
        <begin position="1179"/>
        <end position="1217"/>
    </location>
</feature>
<feature type="compositionally biased region" description="Polar residues" evidence="1">
    <location>
        <begin position="546"/>
        <end position="556"/>
    </location>
</feature>
<feature type="compositionally biased region" description="Pro residues" evidence="1">
    <location>
        <begin position="1222"/>
        <end position="1234"/>
    </location>
</feature>
<feature type="region of interest" description="Disordered" evidence="1">
    <location>
        <begin position="905"/>
        <end position="1121"/>
    </location>
</feature>
<feature type="compositionally biased region" description="Basic and acidic residues" evidence="1">
    <location>
        <begin position="458"/>
        <end position="468"/>
    </location>
</feature>
<feature type="compositionally biased region" description="Polar residues" evidence="1">
    <location>
        <begin position="588"/>
        <end position="598"/>
    </location>
</feature>
<feature type="region of interest" description="Disordered" evidence="1">
    <location>
        <begin position="192"/>
        <end position="215"/>
    </location>
</feature>
<feature type="compositionally biased region" description="Basic and acidic residues" evidence="1">
    <location>
        <begin position="379"/>
        <end position="391"/>
    </location>
</feature>
<dbReference type="Proteomes" id="UP001456524">
    <property type="component" value="Unassembled WGS sequence"/>
</dbReference>
<feature type="compositionally biased region" description="Basic and acidic residues" evidence="1">
    <location>
        <begin position="76"/>
        <end position="88"/>
    </location>
</feature>
<reference evidence="2 3" key="1">
    <citation type="journal article" date="2022" name="G3 (Bethesda)">
        <title>Enemy or ally: a genomic approach to elucidate the lifestyle of Phyllosticta citrichinaensis.</title>
        <authorList>
            <person name="Buijs V.A."/>
            <person name="Groenewald J.Z."/>
            <person name="Haridas S."/>
            <person name="LaButti K.M."/>
            <person name="Lipzen A."/>
            <person name="Martin F.M."/>
            <person name="Barry K."/>
            <person name="Grigoriev I.V."/>
            <person name="Crous P.W."/>
            <person name="Seidl M.F."/>
        </authorList>
    </citation>
    <scope>NUCLEOTIDE SEQUENCE [LARGE SCALE GENOMIC DNA]</scope>
    <source>
        <strain evidence="2 3">CBS 129764</strain>
    </source>
</reference>
<feature type="region of interest" description="Disordered" evidence="1">
    <location>
        <begin position="1137"/>
        <end position="1236"/>
    </location>
</feature>
<feature type="compositionally biased region" description="Polar residues" evidence="1">
    <location>
        <begin position="1079"/>
        <end position="1096"/>
    </location>
</feature>
<feature type="region of interest" description="Disordered" evidence="1">
    <location>
        <begin position="510"/>
        <end position="771"/>
    </location>
</feature>
<organism evidence="2 3">
    <name type="scientific">Phyllosticta citrichinensis</name>
    <dbReference type="NCBI Taxonomy" id="1130410"/>
    <lineage>
        <taxon>Eukaryota</taxon>
        <taxon>Fungi</taxon>
        <taxon>Dikarya</taxon>
        <taxon>Ascomycota</taxon>
        <taxon>Pezizomycotina</taxon>
        <taxon>Dothideomycetes</taxon>
        <taxon>Dothideomycetes incertae sedis</taxon>
        <taxon>Botryosphaeriales</taxon>
        <taxon>Phyllostictaceae</taxon>
        <taxon>Phyllosticta</taxon>
    </lineage>
</organism>
<feature type="compositionally biased region" description="Polar residues" evidence="1">
    <location>
        <begin position="709"/>
        <end position="718"/>
    </location>
</feature>
<feature type="compositionally biased region" description="Low complexity" evidence="1">
    <location>
        <begin position="1137"/>
        <end position="1161"/>
    </location>
</feature>
<feature type="compositionally biased region" description="Basic and acidic residues" evidence="1">
    <location>
        <begin position="8"/>
        <end position="22"/>
    </location>
</feature>
<feature type="compositionally biased region" description="Basic and acidic residues" evidence="1">
    <location>
        <begin position="905"/>
        <end position="925"/>
    </location>
</feature>
<feature type="compositionally biased region" description="Polar residues" evidence="1">
    <location>
        <begin position="806"/>
        <end position="816"/>
    </location>
</feature>